<dbReference type="InterPro" id="IPR025629">
    <property type="entry name" value="DUF4287"/>
</dbReference>
<protein>
    <recommendedName>
        <fullName evidence="3">DUF4287 domain-containing protein</fullName>
    </recommendedName>
</protein>
<organism evidence="1 2">
    <name type="scientific">Thermomonospora echinospora</name>
    <dbReference type="NCBI Taxonomy" id="1992"/>
    <lineage>
        <taxon>Bacteria</taxon>
        <taxon>Bacillati</taxon>
        <taxon>Actinomycetota</taxon>
        <taxon>Actinomycetes</taxon>
        <taxon>Streptosporangiales</taxon>
        <taxon>Thermomonosporaceae</taxon>
        <taxon>Thermomonospora</taxon>
    </lineage>
</organism>
<gene>
    <name evidence="1" type="ORF">SAMN04489712_105349</name>
</gene>
<dbReference type="EMBL" id="FNVO01000005">
    <property type="protein sequence ID" value="SEG46192.1"/>
    <property type="molecule type" value="Genomic_DNA"/>
</dbReference>
<keyword evidence="2" id="KW-1185">Reference proteome</keyword>
<dbReference type="OrthoDB" id="3215049at2"/>
<reference evidence="2" key="1">
    <citation type="submission" date="2016-10" db="EMBL/GenBank/DDBJ databases">
        <authorList>
            <person name="Varghese N."/>
            <person name="Submissions S."/>
        </authorList>
    </citation>
    <scope>NUCLEOTIDE SEQUENCE [LARGE SCALE GENOMIC DNA]</scope>
    <source>
        <strain evidence="2">DSM 43163</strain>
    </source>
</reference>
<evidence type="ECO:0008006" key="3">
    <source>
        <dbReference type="Google" id="ProtNLM"/>
    </source>
</evidence>
<dbReference type="AlphaFoldDB" id="A0A1H6ACT7"/>
<evidence type="ECO:0000313" key="2">
    <source>
        <dbReference type="Proteomes" id="UP000236723"/>
    </source>
</evidence>
<evidence type="ECO:0000313" key="1">
    <source>
        <dbReference type="EMBL" id="SEG46192.1"/>
    </source>
</evidence>
<dbReference type="Pfam" id="PF14117">
    <property type="entry name" value="DUF4287"/>
    <property type="match status" value="1"/>
</dbReference>
<dbReference type="Proteomes" id="UP000236723">
    <property type="component" value="Unassembled WGS sequence"/>
</dbReference>
<proteinExistence type="predicted"/>
<accession>A0A1H6ACT7</accession>
<dbReference type="RefSeq" id="WP_103938315.1">
    <property type="nucleotide sequence ID" value="NZ_FNVO01000005.1"/>
</dbReference>
<name>A0A1H6ACT7_9ACTN</name>
<sequence length="75" mass="8762">MSLSHSPETHTKLLARIPAVTGRDLPEWFETIENGPSFLRCTERSHWLADEHGISHGYATALVREHERTRRLRHY</sequence>